<dbReference type="AlphaFoldDB" id="A0A4D6N268"/>
<protein>
    <submittedName>
        <fullName evidence="1">Uncharacterized protein</fullName>
    </submittedName>
</protein>
<accession>A0A4D6N268</accession>
<gene>
    <name evidence="1" type="ORF">DEO72_LG9g2058</name>
</gene>
<evidence type="ECO:0000313" key="2">
    <source>
        <dbReference type="Proteomes" id="UP000501690"/>
    </source>
</evidence>
<evidence type="ECO:0000313" key="1">
    <source>
        <dbReference type="EMBL" id="QCE07042.1"/>
    </source>
</evidence>
<dbReference type="EMBL" id="CP039353">
    <property type="protein sequence ID" value="QCE07042.1"/>
    <property type="molecule type" value="Genomic_DNA"/>
</dbReference>
<name>A0A4D6N268_VIGUN</name>
<dbReference type="Proteomes" id="UP000501690">
    <property type="component" value="Linkage Group LG9"/>
</dbReference>
<proteinExistence type="predicted"/>
<organism evidence="1 2">
    <name type="scientific">Vigna unguiculata</name>
    <name type="common">Cowpea</name>
    <dbReference type="NCBI Taxonomy" id="3917"/>
    <lineage>
        <taxon>Eukaryota</taxon>
        <taxon>Viridiplantae</taxon>
        <taxon>Streptophyta</taxon>
        <taxon>Embryophyta</taxon>
        <taxon>Tracheophyta</taxon>
        <taxon>Spermatophyta</taxon>
        <taxon>Magnoliopsida</taxon>
        <taxon>eudicotyledons</taxon>
        <taxon>Gunneridae</taxon>
        <taxon>Pentapetalae</taxon>
        <taxon>rosids</taxon>
        <taxon>fabids</taxon>
        <taxon>Fabales</taxon>
        <taxon>Fabaceae</taxon>
        <taxon>Papilionoideae</taxon>
        <taxon>50 kb inversion clade</taxon>
        <taxon>NPAAA clade</taxon>
        <taxon>indigoferoid/millettioid clade</taxon>
        <taxon>Phaseoleae</taxon>
        <taxon>Vigna</taxon>
    </lineage>
</organism>
<reference evidence="1 2" key="1">
    <citation type="submission" date="2019-04" db="EMBL/GenBank/DDBJ databases">
        <title>An improved genome assembly and genetic linkage map for asparagus bean, Vigna unguiculata ssp. sesquipedialis.</title>
        <authorList>
            <person name="Xia Q."/>
            <person name="Zhang R."/>
            <person name="Dong Y."/>
        </authorList>
    </citation>
    <scope>NUCLEOTIDE SEQUENCE [LARGE SCALE GENOMIC DNA]</scope>
    <source>
        <tissue evidence="1">Leaf</tissue>
    </source>
</reference>
<sequence>MRERHPTKNYRKRTFLLPTKAVAGAIVRTDDVTSVFSAFHLLLYARVGRLLPCTTSLHAAIALAAPWQPHRTIVAKDNIGNIISYALGFFAPSSSPNA</sequence>
<keyword evidence="2" id="KW-1185">Reference proteome</keyword>